<dbReference type="Pfam" id="PF05746">
    <property type="entry name" value="DALR_1"/>
    <property type="match status" value="1"/>
</dbReference>
<dbReference type="SUPFAM" id="SSF52374">
    <property type="entry name" value="Nucleotidylyl transferase"/>
    <property type="match status" value="1"/>
</dbReference>
<comment type="function">
    <text evidence="10">Catalyzes the attachment of arginine to tRNA(Arg) in a two-step reaction: arginine is first activated by ATP to form Arg-AMP and then transferred to the acceptor end of tRNA(Arg).</text>
</comment>
<evidence type="ECO:0000256" key="11">
    <source>
        <dbReference type="RuleBase" id="RU363038"/>
    </source>
</evidence>
<dbReference type="InterPro" id="IPR008909">
    <property type="entry name" value="DALR_anticod-bd"/>
</dbReference>
<evidence type="ECO:0000256" key="9">
    <source>
        <dbReference type="ARBA" id="ARBA00049339"/>
    </source>
</evidence>
<sequence length="357" mass="41395">MSEVNYRKQYELFGVNFDHWERESDVSDASSILKLLQNAGNNFAKDEDVQLELKKFNPSWALGKNKNSRKKASKVQFHQLSTINCCRTIYLSRDILTAIKRSELYSADSLCYITDISQKDHFHKLCSALDYFGYTDIAAKIEFVGFGKLEGMSTRAGTGLSLESVIDEAVELQAEMMEKHGKTTYARHNFDQLDEITKKKHAAWFVAASVFSSKRQKDLKFNWQLHLKNDNGMYLQRTYSKIKNLLSKVERSRLEESVDDADFSSFIYESHWNELLQQSAAYSKARQKAIDELDGFILLQFGLRLGQLAHKVIFKDEKWILIEDRKSLHERIMLFDCVLMIVEDLLKLLGYQPSDQF</sequence>
<feature type="domain" description="DALR anticodon binding" evidence="13">
    <location>
        <begin position="235"/>
        <end position="355"/>
    </location>
</feature>
<proteinExistence type="inferred from homology"/>
<comment type="catalytic activity">
    <reaction evidence="9">
        <text>tRNA(Arg) + L-arginine + ATP = L-arginyl-tRNA(Arg) + AMP + diphosphate</text>
        <dbReference type="Rhea" id="RHEA:20301"/>
        <dbReference type="Rhea" id="RHEA-COMP:9658"/>
        <dbReference type="Rhea" id="RHEA-COMP:9673"/>
        <dbReference type="ChEBI" id="CHEBI:30616"/>
        <dbReference type="ChEBI" id="CHEBI:32682"/>
        <dbReference type="ChEBI" id="CHEBI:33019"/>
        <dbReference type="ChEBI" id="CHEBI:78442"/>
        <dbReference type="ChEBI" id="CHEBI:78513"/>
        <dbReference type="ChEBI" id="CHEBI:456215"/>
        <dbReference type="EC" id="6.1.1.19"/>
    </reaction>
</comment>
<dbReference type="EC" id="6.1.1.19" evidence="2"/>
<accession>E4Y410</accession>
<dbReference type="Gene3D" id="1.10.730.10">
    <property type="entry name" value="Isoleucyl-tRNA Synthetase, Domain 1"/>
    <property type="match status" value="1"/>
</dbReference>
<dbReference type="Proteomes" id="UP000011014">
    <property type="component" value="Unassembled WGS sequence"/>
</dbReference>
<dbReference type="InterPro" id="IPR001278">
    <property type="entry name" value="Arg-tRNA-ligase"/>
</dbReference>
<keyword evidence="5 11" id="KW-0067">ATP-binding</keyword>
<dbReference type="GO" id="GO:0005524">
    <property type="term" value="F:ATP binding"/>
    <property type="evidence" value="ECO:0007669"/>
    <property type="project" value="UniProtKB-KW"/>
</dbReference>
<keyword evidence="3 11" id="KW-0436">Ligase</keyword>
<dbReference type="Pfam" id="PF00750">
    <property type="entry name" value="tRNA-synt_1d"/>
    <property type="match status" value="1"/>
</dbReference>
<keyword evidence="7 11" id="KW-0030">Aminoacyl-tRNA synthetase</keyword>
<dbReference type="PANTHER" id="PTHR11956">
    <property type="entry name" value="ARGINYL-TRNA SYNTHETASE"/>
    <property type="match status" value="1"/>
</dbReference>
<name>E4Y410_OIKDI</name>
<feature type="domain" description="Arginyl-tRNA synthetase catalytic core" evidence="12">
    <location>
        <begin position="88"/>
        <end position="223"/>
    </location>
</feature>
<keyword evidence="6 11" id="KW-0648">Protein biosynthesis</keyword>
<dbReference type="InterPro" id="IPR009080">
    <property type="entry name" value="tRNAsynth_Ia_anticodon-bd"/>
</dbReference>
<comment type="similarity">
    <text evidence="1 11">Belongs to the class-I aminoacyl-tRNA synthetase family.</text>
</comment>
<dbReference type="PANTHER" id="PTHR11956:SF11">
    <property type="entry name" value="ARGININE--TRNA LIGASE, MITOCHONDRIAL-RELATED"/>
    <property type="match status" value="1"/>
</dbReference>
<dbReference type="AlphaFoldDB" id="E4Y410"/>
<dbReference type="Gene3D" id="3.40.50.620">
    <property type="entry name" value="HUPs"/>
    <property type="match status" value="1"/>
</dbReference>
<dbReference type="SUPFAM" id="SSF47323">
    <property type="entry name" value="Anticodon-binding domain of a subclass of class I aminoacyl-tRNA synthetases"/>
    <property type="match status" value="1"/>
</dbReference>
<dbReference type="GO" id="GO:0004814">
    <property type="term" value="F:arginine-tRNA ligase activity"/>
    <property type="evidence" value="ECO:0007669"/>
    <property type="project" value="UniProtKB-EC"/>
</dbReference>
<dbReference type="InterPro" id="IPR035684">
    <property type="entry name" value="ArgRS_core"/>
</dbReference>
<evidence type="ECO:0000256" key="7">
    <source>
        <dbReference type="ARBA" id="ARBA00023146"/>
    </source>
</evidence>
<protein>
    <recommendedName>
        <fullName evidence="8">Probable arginine--tRNA ligase, mitochondrial</fullName>
        <ecNumber evidence="2">6.1.1.19</ecNumber>
    </recommendedName>
</protein>
<evidence type="ECO:0000256" key="1">
    <source>
        <dbReference type="ARBA" id="ARBA00005594"/>
    </source>
</evidence>
<dbReference type="GO" id="GO:0032543">
    <property type="term" value="P:mitochondrial translation"/>
    <property type="evidence" value="ECO:0007669"/>
    <property type="project" value="TreeGrafter"/>
</dbReference>
<reference evidence="14" key="1">
    <citation type="journal article" date="2010" name="Science">
        <title>Plasticity of animal genome architecture unmasked by rapid evolution of a pelagic tunicate.</title>
        <authorList>
            <person name="Denoeud F."/>
            <person name="Henriet S."/>
            <person name="Mungpakdee S."/>
            <person name="Aury J.M."/>
            <person name="Da Silva C."/>
            <person name="Brinkmann H."/>
            <person name="Mikhaleva J."/>
            <person name="Olsen L.C."/>
            <person name="Jubin C."/>
            <person name="Canestro C."/>
            <person name="Bouquet J.M."/>
            <person name="Danks G."/>
            <person name="Poulain J."/>
            <person name="Campsteijn C."/>
            <person name="Adamski M."/>
            <person name="Cross I."/>
            <person name="Yadetie F."/>
            <person name="Muffato M."/>
            <person name="Louis A."/>
            <person name="Butcher S."/>
            <person name="Tsagkogeorga G."/>
            <person name="Konrad A."/>
            <person name="Singh S."/>
            <person name="Jensen M.F."/>
            <person name="Cong E.H."/>
            <person name="Eikeseth-Otteraa H."/>
            <person name="Noel B."/>
            <person name="Anthouard V."/>
            <person name="Porcel B.M."/>
            <person name="Kachouri-Lafond R."/>
            <person name="Nishino A."/>
            <person name="Ugolini M."/>
            <person name="Chourrout P."/>
            <person name="Nishida H."/>
            <person name="Aasland R."/>
            <person name="Huzurbazar S."/>
            <person name="Westhof E."/>
            <person name="Delsuc F."/>
            <person name="Lehrach H."/>
            <person name="Reinhardt R."/>
            <person name="Weissenbach J."/>
            <person name="Roy S.W."/>
            <person name="Artiguenave F."/>
            <person name="Postlethwait J.H."/>
            <person name="Manak J.R."/>
            <person name="Thompson E.M."/>
            <person name="Jaillon O."/>
            <person name="Du Pasquier L."/>
            <person name="Boudinot P."/>
            <person name="Liberles D.A."/>
            <person name="Volff J.N."/>
            <person name="Philippe H."/>
            <person name="Lenhard B."/>
            <person name="Roest Crollius H."/>
            <person name="Wincker P."/>
            <person name="Chourrout D."/>
        </authorList>
    </citation>
    <scope>NUCLEOTIDE SEQUENCE [LARGE SCALE GENOMIC DNA]</scope>
</reference>
<dbReference type="GO" id="GO:0006420">
    <property type="term" value="P:arginyl-tRNA aminoacylation"/>
    <property type="evidence" value="ECO:0007669"/>
    <property type="project" value="InterPro"/>
</dbReference>
<evidence type="ECO:0000259" key="12">
    <source>
        <dbReference type="Pfam" id="PF00750"/>
    </source>
</evidence>
<evidence type="ECO:0000256" key="4">
    <source>
        <dbReference type="ARBA" id="ARBA00022741"/>
    </source>
</evidence>
<evidence type="ECO:0000256" key="10">
    <source>
        <dbReference type="ARBA" id="ARBA00049595"/>
    </source>
</evidence>
<dbReference type="EMBL" id="FN654275">
    <property type="protein sequence ID" value="CBY30408.1"/>
    <property type="molecule type" value="Genomic_DNA"/>
</dbReference>
<evidence type="ECO:0000256" key="3">
    <source>
        <dbReference type="ARBA" id="ARBA00022598"/>
    </source>
</evidence>
<evidence type="ECO:0000256" key="8">
    <source>
        <dbReference type="ARBA" id="ARBA00039495"/>
    </source>
</evidence>
<evidence type="ECO:0000313" key="14">
    <source>
        <dbReference type="EMBL" id="CBY30408.1"/>
    </source>
</evidence>
<evidence type="ECO:0000256" key="5">
    <source>
        <dbReference type="ARBA" id="ARBA00022840"/>
    </source>
</evidence>
<dbReference type="InterPro" id="IPR014729">
    <property type="entry name" value="Rossmann-like_a/b/a_fold"/>
</dbReference>
<evidence type="ECO:0000256" key="2">
    <source>
        <dbReference type="ARBA" id="ARBA00012837"/>
    </source>
</evidence>
<organism evidence="14">
    <name type="scientific">Oikopleura dioica</name>
    <name type="common">Tunicate</name>
    <dbReference type="NCBI Taxonomy" id="34765"/>
    <lineage>
        <taxon>Eukaryota</taxon>
        <taxon>Metazoa</taxon>
        <taxon>Chordata</taxon>
        <taxon>Tunicata</taxon>
        <taxon>Appendicularia</taxon>
        <taxon>Copelata</taxon>
        <taxon>Oikopleuridae</taxon>
        <taxon>Oikopleura</taxon>
    </lineage>
</organism>
<gene>
    <name evidence="14" type="ORF">GSOID_T00018274001</name>
</gene>
<evidence type="ECO:0000256" key="6">
    <source>
        <dbReference type="ARBA" id="ARBA00022917"/>
    </source>
</evidence>
<evidence type="ECO:0000259" key="13">
    <source>
        <dbReference type="Pfam" id="PF05746"/>
    </source>
</evidence>
<dbReference type="GO" id="GO:0005739">
    <property type="term" value="C:mitochondrion"/>
    <property type="evidence" value="ECO:0007669"/>
    <property type="project" value="TreeGrafter"/>
</dbReference>
<keyword evidence="4 11" id="KW-0547">Nucleotide-binding</keyword>